<evidence type="ECO:0000313" key="2">
    <source>
        <dbReference type="EMBL" id="AKB54463.1"/>
    </source>
</evidence>
<dbReference type="PANTHER" id="PTHR10291">
    <property type="entry name" value="DEHYDRODOLICHYL DIPHOSPHATE SYNTHASE FAMILY MEMBER"/>
    <property type="match status" value="1"/>
</dbReference>
<dbReference type="InterPro" id="IPR001441">
    <property type="entry name" value="UPP_synth-like"/>
</dbReference>
<reference evidence="2 3" key="1">
    <citation type="submission" date="2014-07" db="EMBL/GenBank/DDBJ databases">
        <title>Methanogenic archaea and the global carbon cycle.</title>
        <authorList>
            <person name="Henriksen J.R."/>
            <person name="Luke J."/>
            <person name="Reinhart S."/>
            <person name="Benedict M.N."/>
            <person name="Youngblut N.D."/>
            <person name="Metcalf M.E."/>
            <person name="Whitaker R.J."/>
            <person name="Metcalf W.W."/>
        </authorList>
    </citation>
    <scope>NUCLEOTIDE SEQUENCE [LARGE SCALE GENOMIC DNA]</scope>
    <source>
        <strain evidence="2 3">MS</strain>
    </source>
</reference>
<gene>
    <name evidence="2" type="ORF">MSBRM_1465</name>
</gene>
<dbReference type="Gene3D" id="3.40.1180.10">
    <property type="entry name" value="Decaprenyl diphosphate synthase-like"/>
    <property type="match status" value="1"/>
</dbReference>
<organism evidence="2 3">
    <name type="scientific">Methanosarcina barkeri MS</name>
    <dbReference type="NCBI Taxonomy" id="1434108"/>
    <lineage>
        <taxon>Archaea</taxon>
        <taxon>Methanobacteriati</taxon>
        <taxon>Methanobacteriota</taxon>
        <taxon>Stenosarchaea group</taxon>
        <taxon>Methanomicrobia</taxon>
        <taxon>Methanosarcinales</taxon>
        <taxon>Methanosarcinaceae</taxon>
        <taxon>Methanosarcina</taxon>
    </lineage>
</organism>
<name>A0A0E3QUN2_METBA</name>
<dbReference type="EC" id="2.5.1.31" evidence="2"/>
<dbReference type="SUPFAM" id="SSF64005">
    <property type="entry name" value="Undecaprenyl diphosphate synthase"/>
    <property type="match status" value="1"/>
</dbReference>
<dbReference type="AlphaFoldDB" id="A0A0E3QUN2"/>
<dbReference type="GO" id="GO:0008834">
    <property type="term" value="F:ditrans,polycis-undecaprenyl-diphosphate synthase [(2E,6E)-farnesyl-diphosphate specific] activity"/>
    <property type="evidence" value="ECO:0007669"/>
    <property type="project" value="UniProtKB-EC"/>
</dbReference>
<dbReference type="InterPro" id="IPR036424">
    <property type="entry name" value="UPP_synth-like_sf"/>
</dbReference>
<evidence type="ECO:0000313" key="3">
    <source>
        <dbReference type="Proteomes" id="UP000033033"/>
    </source>
</evidence>
<evidence type="ECO:0000256" key="1">
    <source>
        <dbReference type="ARBA" id="ARBA00022679"/>
    </source>
</evidence>
<keyword evidence="3" id="KW-1185">Reference proteome</keyword>
<keyword evidence="1 2" id="KW-0808">Transferase</keyword>
<dbReference type="PATRIC" id="fig|1434108.4.peg.1840"/>
<dbReference type="Pfam" id="PF01255">
    <property type="entry name" value="Prenyltransf"/>
    <property type="match status" value="1"/>
</dbReference>
<protein>
    <submittedName>
        <fullName evidence="2">Undecaprenyl diphosphate synthase</fullName>
        <ecNumber evidence="2">2.5.1.31</ecNumber>
    </submittedName>
</protein>
<dbReference type="PANTHER" id="PTHR10291:SF43">
    <property type="entry name" value="DEHYDRODOLICHYL DIPHOSPHATE SYNTHASE COMPLEX SUBUNIT DHDDS"/>
    <property type="match status" value="1"/>
</dbReference>
<dbReference type="STRING" id="1434108.MSBRM_1465"/>
<dbReference type="CDD" id="cd00475">
    <property type="entry name" value="Cis_IPPS"/>
    <property type="match status" value="1"/>
</dbReference>
<dbReference type="Proteomes" id="UP000033033">
    <property type="component" value="Chromosome"/>
</dbReference>
<dbReference type="KEGG" id="mby:MSBRM_1465"/>
<accession>A0A0E3QUN2</accession>
<dbReference type="HOGENOM" id="CLU_038505_1_1_2"/>
<sequence length="259" mass="29877">MSIRSYYKGLSQTVLMFAKLRAMLMKSIYSILSKRDMGAFLDIPKFKRLPRHIAIIPDGNRRWAIARGLEKHEGYNNGVIPGLEVYDMCVKIGIDEVTFFGFTQDNTKRPQIQRKAFVDACIKSVQEISKRNAEILVIGNTDSNIFPKELLAYTKRTKVGKGKIKINFLINYGWYWDLAYAFDNSSDSKKIVENIASAEIPRIDLLIRWGGRRRLSGMLPIQTVYSDIYVIDEMWPDFKPEHLFNALEFYQEQDITLGG</sequence>
<dbReference type="EMBL" id="CP009528">
    <property type="protein sequence ID" value="AKB54463.1"/>
    <property type="molecule type" value="Genomic_DNA"/>
</dbReference>
<dbReference type="GO" id="GO:0016094">
    <property type="term" value="P:polyprenol biosynthetic process"/>
    <property type="evidence" value="ECO:0007669"/>
    <property type="project" value="TreeGrafter"/>
</dbReference>
<proteinExistence type="predicted"/>